<feature type="transmembrane region" description="Helical" evidence="1">
    <location>
        <begin position="42"/>
        <end position="70"/>
    </location>
</feature>
<keyword evidence="3" id="KW-1185">Reference proteome</keyword>
<gene>
    <name evidence="2" type="ORF">HMPREF1062_00854</name>
</gene>
<keyword evidence="1" id="KW-0472">Membrane</keyword>
<name>I9R4U2_9BACE</name>
<accession>I9R4U2</accession>
<comment type="caution">
    <text evidence="2">The sequence shown here is derived from an EMBL/GenBank/DDBJ whole genome shotgun (WGS) entry which is preliminary data.</text>
</comment>
<dbReference type="EMBL" id="AGXG01000018">
    <property type="protein sequence ID" value="EIY36978.1"/>
    <property type="molecule type" value="Genomic_DNA"/>
</dbReference>
<sequence length="88" mass="10209">MCFIMSIIGEECIVLLSCTLLAHEWCKDTYISLNKDANERLIYSIRLILFQCPFLYDAAYMFLGLLNMICKTSVSTKKKRGLQIGYFH</sequence>
<dbReference type="AlphaFoldDB" id="I9R4U2"/>
<proteinExistence type="predicted"/>
<evidence type="ECO:0000256" key="1">
    <source>
        <dbReference type="SAM" id="Phobius"/>
    </source>
</evidence>
<keyword evidence="1" id="KW-1133">Transmembrane helix</keyword>
<dbReference type="Proteomes" id="UP000003741">
    <property type="component" value="Unassembled WGS sequence"/>
</dbReference>
<protein>
    <submittedName>
        <fullName evidence="2">Uncharacterized protein</fullName>
    </submittedName>
</protein>
<evidence type="ECO:0000313" key="3">
    <source>
        <dbReference type="Proteomes" id="UP000003741"/>
    </source>
</evidence>
<keyword evidence="1" id="KW-0812">Transmembrane</keyword>
<dbReference type="HOGENOM" id="CLU_2462586_0_0_10"/>
<reference evidence="2 3" key="1">
    <citation type="submission" date="2012-02" db="EMBL/GenBank/DDBJ databases">
        <title>The Genome Sequence of Bacteroides cellulosilyticus CL02T12C19.</title>
        <authorList>
            <consortium name="The Broad Institute Genome Sequencing Platform"/>
            <person name="Earl A."/>
            <person name="Ward D."/>
            <person name="Feldgarden M."/>
            <person name="Gevers D."/>
            <person name="Zitomersky N.L."/>
            <person name="Coyne M.J."/>
            <person name="Comstock L.E."/>
            <person name="Young S.K."/>
            <person name="Zeng Q."/>
            <person name="Gargeya S."/>
            <person name="Fitzgerald M."/>
            <person name="Haas B."/>
            <person name="Abouelleil A."/>
            <person name="Alvarado L."/>
            <person name="Arachchi H.M."/>
            <person name="Berlin A."/>
            <person name="Chapman S.B."/>
            <person name="Gearin G."/>
            <person name="Goldberg J."/>
            <person name="Griggs A."/>
            <person name="Gujja S."/>
            <person name="Hansen M."/>
            <person name="Heiman D."/>
            <person name="Howarth C."/>
            <person name="Larimer J."/>
            <person name="Lui A."/>
            <person name="MacDonald P.J.P."/>
            <person name="McCowen C."/>
            <person name="Montmayeur A."/>
            <person name="Murphy C."/>
            <person name="Neiman D."/>
            <person name="Pearson M."/>
            <person name="Priest M."/>
            <person name="Roberts A."/>
            <person name="Saif S."/>
            <person name="Shea T."/>
            <person name="Sisk P."/>
            <person name="Stolte C."/>
            <person name="Sykes S."/>
            <person name="Wortman J."/>
            <person name="Nusbaum C."/>
            <person name="Birren B."/>
        </authorList>
    </citation>
    <scope>NUCLEOTIDE SEQUENCE [LARGE SCALE GENOMIC DNA]</scope>
    <source>
        <strain evidence="2 3">CL02T12C19</strain>
    </source>
</reference>
<organism evidence="2 3">
    <name type="scientific">Bacteroides cellulosilyticus CL02T12C19</name>
    <dbReference type="NCBI Taxonomy" id="997874"/>
    <lineage>
        <taxon>Bacteria</taxon>
        <taxon>Pseudomonadati</taxon>
        <taxon>Bacteroidota</taxon>
        <taxon>Bacteroidia</taxon>
        <taxon>Bacteroidales</taxon>
        <taxon>Bacteroidaceae</taxon>
        <taxon>Bacteroides</taxon>
    </lineage>
</organism>
<evidence type="ECO:0000313" key="2">
    <source>
        <dbReference type="EMBL" id="EIY36978.1"/>
    </source>
</evidence>